<proteinExistence type="predicted"/>
<keyword evidence="1" id="KW-0732">Signal</keyword>
<sequence>MVKHLLLLLVLMLTVSLVRGMIKLHMYSVPRSDQMRQHLTIFSHYSMRMLYNALAVTTVHSTRIRKSWAKTHSLLFQMVSMACKTGYLSSGKRELFQGFCPQRSLLPSPVQMQPRFSTCTQGKVSLLRVLMQILLYGITKQHVPFLLRLMPMHVITISLKVSNVTEFPSMSLLEVRFV</sequence>
<protein>
    <recommendedName>
        <fullName evidence="3">Secreted protein</fullName>
    </recommendedName>
</protein>
<dbReference type="EMBL" id="HBUF01368562">
    <property type="protein sequence ID" value="CAG6724912.1"/>
    <property type="molecule type" value="Transcribed_RNA"/>
</dbReference>
<dbReference type="EMBL" id="HBUF01171641">
    <property type="protein sequence ID" value="CAG6652495.1"/>
    <property type="molecule type" value="Transcribed_RNA"/>
</dbReference>
<evidence type="ECO:0008006" key="3">
    <source>
        <dbReference type="Google" id="ProtNLM"/>
    </source>
</evidence>
<evidence type="ECO:0000256" key="1">
    <source>
        <dbReference type="SAM" id="SignalP"/>
    </source>
</evidence>
<reference evidence="2" key="1">
    <citation type="submission" date="2021-05" db="EMBL/GenBank/DDBJ databases">
        <authorList>
            <person name="Alioto T."/>
            <person name="Alioto T."/>
            <person name="Gomez Garrido J."/>
        </authorList>
    </citation>
    <scope>NUCLEOTIDE SEQUENCE</scope>
</reference>
<feature type="signal peptide" evidence="1">
    <location>
        <begin position="1"/>
        <end position="20"/>
    </location>
</feature>
<dbReference type="EMBL" id="HBUF01368563">
    <property type="protein sequence ID" value="CAG6724914.1"/>
    <property type="molecule type" value="Transcribed_RNA"/>
</dbReference>
<evidence type="ECO:0000313" key="2">
    <source>
        <dbReference type="EMBL" id="CAG6652495.1"/>
    </source>
</evidence>
<organism evidence="2">
    <name type="scientific">Cacopsylla melanoneura</name>
    <dbReference type="NCBI Taxonomy" id="428564"/>
    <lineage>
        <taxon>Eukaryota</taxon>
        <taxon>Metazoa</taxon>
        <taxon>Ecdysozoa</taxon>
        <taxon>Arthropoda</taxon>
        <taxon>Hexapoda</taxon>
        <taxon>Insecta</taxon>
        <taxon>Pterygota</taxon>
        <taxon>Neoptera</taxon>
        <taxon>Paraneoptera</taxon>
        <taxon>Hemiptera</taxon>
        <taxon>Sternorrhyncha</taxon>
        <taxon>Psylloidea</taxon>
        <taxon>Psyllidae</taxon>
        <taxon>Psyllinae</taxon>
        <taxon>Cacopsylla</taxon>
    </lineage>
</organism>
<accession>A0A8D8RK05</accession>
<name>A0A8D8RK05_9HEMI</name>
<feature type="chain" id="PRO_5036428570" description="Secreted protein" evidence="1">
    <location>
        <begin position="21"/>
        <end position="178"/>
    </location>
</feature>
<dbReference type="AlphaFoldDB" id="A0A8D8RK05"/>